<comment type="caution">
    <text evidence="3">The sequence shown here is derived from an EMBL/GenBank/DDBJ whole genome shotgun (WGS) entry which is preliminary data.</text>
</comment>
<keyword evidence="2" id="KW-0472">Membrane</keyword>
<name>A0A4R6FEM7_9SPHN</name>
<keyword evidence="2" id="KW-0812">Transmembrane</keyword>
<proteinExistence type="predicted"/>
<keyword evidence="2" id="KW-1133">Transmembrane helix</keyword>
<evidence type="ECO:0000256" key="2">
    <source>
        <dbReference type="SAM" id="Phobius"/>
    </source>
</evidence>
<evidence type="ECO:0000313" key="4">
    <source>
        <dbReference type="Proteomes" id="UP000295493"/>
    </source>
</evidence>
<evidence type="ECO:0000313" key="3">
    <source>
        <dbReference type="EMBL" id="TDN78794.1"/>
    </source>
</evidence>
<reference evidence="3 4" key="1">
    <citation type="submission" date="2019-03" db="EMBL/GenBank/DDBJ databases">
        <title>Genomic Encyclopedia of Type Strains, Phase IV (KMG-IV): sequencing the most valuable type-strain genomes for metagenomic binning, comparative biology and taxonomic classification.</title>
        <authorList>
            <person name="Goeker M."/>
        </authorList>
    </citation>
    <scope>NUCLEOTIDE SEQUENCE [LARGE SCALE GENOMIC DNA]</scope>
    <source>
        <strain evidence="3 4">DSM 25059</strain>
    </source>
</reference>
<dbReference type="AlphaFoldDB" id="A0A4R6FEM7"/>
<feature type="compositionally biased region" description="Basic residues" evidence="1">
    <location>
        <begin position="41"/>
        <end position="50"/>
    </location>
</feature>
<keyword evidence="4" id="KW-1185">Reference proteome</keyword>
<dbReference type="Proteomes" id="UP000295493">
    <property type="component" value="Unassembled WGS sequence"/>
</dbReference>
<accession>A0A4R6FEM7</accession>
<feature type="region of interest" description="Disordered" evidence="1">
    <location>
        <begin position="29"/>
        <end position="50"/>
    </location>
</feature>
<organism evidence="3 4">
    <name type="scientific">Stakelama pacifica</name>
    <dbReference type="NCBI Taxonomy" id="517720"/>
    <lineage>
        <taxon>Bacteria</taxon>
        <taxon>Pseudomonadati</taxon>
        <taxon>Pseudomonadota</taxon>
        <taxon>Alphaproteobacteria</taxon>
        <taxon>Sphingomonadales</taxon>
        <taxon>Sphingomonadaceae</taxon>
        <taxon>Stakelama</taxon>
    </lineage>
</organism>
<evidence type="ECO:0000256" key="1">
    <source>
        <dbReference type="SAM" id="MobiDB-lite"/>
    </source>
</evidence>
<feature type="transmembrane region" description="Helical" evidence="2">
    <location>
        <begin position="6"/>
        <end position="22"/>
    </location>
</feature>
<gene>
    <name evidence="3" type="ORF">EV664_11558</name>
</gene>
<dbReference type="EMBL" id="SNWD01000015">
    <property type="protein sequence ID" value="TDN78794.1"/>
    <property type="molecule type" value="Genomic_DNA"/>
</dbReference>
<sequence>MIDTFSLALTHGLLMLTAWLLFRRHDLDSEAPSSEDEGAGHRRRWGGRRA</sequence>
<dbReference type="RefSeq" id="WP_162848890.1">
    <property type="nucleotide sequence ID" value="NZ_BMLU01000014.1"/>
</dbReference>
<protein>
    <submittedName>
        <fullName evidence="3">Uncharacterized protein</fullName>
    </submittedName>
</protein>